<sequence>MLFRILGVMANSRGRGLVLTVTALLALAVAGCGGDGPETGAAPSADASVPAPGTGRPSGGPLDGSPGGSPGGGEGETAPPVGPSAQPWQIPEIDQPAGPDLDGRTLDGTCAFIFPTGGDVRIVRYTLGSGTEDDFTDAPAEYLTRNDAEESVPATLGLTETPPPILPEEESGQTSGACRGSTDGAGVPTGPWGAQPCGVDIVLTPTKGCSLWLSDDPLPPKARPGSYRIPVSMRLSKLCKDTAHPACQDLTSVTPTPETPVRVFWDAEAEVVPYVVWVNGEAMASFNPAIW</sequence>
<feature type="compositionally biased region" description="Gly residues" evidence="1">
    <location>
        <begin position="56"/>
        <end position="75"/>
    </location>
</feature>
<keyword evidence="3" id="KW-1185">Reference proteome</keyword>
<dbReference type="EMBL" id="RJKE01000001">
    <property type="protein sequence ID" value="ROO89991.1"/>
    <property type="molecule type" value="Genomic_DNA"/>
</dbReference>
<evidence type="ECO:0000256" key="1">
    <source>
        <dbReference type="SAM" id="MobiDB-lite"/>
    </source>
</evidence>
<proteinExistence type="predicted"/>
<protein>
    <submittedName>
        <fullName evidence="2">Uncharacterized protein</fullName>
    </submittedName>
</protein>
<name>A0A3N1D913_9ACTN</name>
<reference evidence="2 3" key="1">
    <citation type="submission" date="2018-11" db="EMBL/GenBank/DDBJ databases">
        <title>Sequencing the genomes of 1000 actinobacteria strains.</title>
        <authorList>
            <person name="Klenk H.-P."/>
        </authorList>
    </citation>
    <scope>NUCLEOTIDE SEQUENCE [LARGE SCALE GENOMIC DNA]</scope>
    <source>
        <strain evidence="2 3">DSM 44254</strain>
    </source>
</reference>
<dbReference type="AlphaFoldDB" id="A0A3N1D913"/>
<comment type="caution">
    <text evidence="2">The sequence shown here is derived from an EMBL/GenBank/DDBJ whole genome shotgun (WGS) entry which is preliminary data.</text>
</comment>
<feature type="region of interest" description="Disordered" evidence="1">
    <location>
        <begin position="155"/>
        <end position="189"/>
    </location>
</feature>
<feature type="region of interest" description="Disordered" evidence="1">
    <location>
        <begin position="37"/>
        <end position="104"/>
    </location>
</feature>
<dbReference type="Proteomes" id="UP000272400">
    <property type="component" value="Unassembled WGS sequence"/>
</dbReference>
<feature type="compositionally biased region" description="Low complexity" evidence="1">
    <location>
        <begin position="41"/>
        <end position="52"/>
    </location>
</feature>
<evidence type="ECO:0000313" key="3">
    <source>
        <dbReference type="Proteomes" id="UP000272400"/>
    </source>
</evidence>
<accession>A0A3N1D913</accession>
<evidence type="ECO:0000313" key="2">
    <source>
        <dbReference type="EMBL" id="ROO89991.1"/>
    </source>
</evidence>
<dbReference type="PROSITE" id="PS51257">
    <property type="entry name" value="PROKAR_LIPOPROTEIN"/>
    <property type="match status" value="1"/>
</dbReference>
<organism evidence="2 3">
    <name type="scientific">Actinocorallia herbida</name>
    <dbReference type="NCBI Taxonomy" id="58109"/>
    <lineage>
        <taxon>Bacteria</taxon>
        <taxon>Bacillati</taxon>
        <taxon>Actinomycetota</taxon>
        <taxon>Actinomycetes</taxon>
        <taxon>Streptosporangiales</taxon>
        <taxon>Thermomonosporaceae</taxon>
        <taxon>Actinocorallia</taxon>
    </lineage>
</organism>
<gene>
    <name evidence="2" type="ORF">EDD29_7704</name>
</gene>